<evidence type="ECO:0000256" key="2">
    <source>
        <dbReference type="SAM" id="Phobius"/>
    </source>
</evidence>
<evidence type="ECO:0000256" key="1">
    <source>
        <dbReference type="SAM" id="MobiDB-lite"/>
    </source>
</evidence>
<name>A0ABQ6JRD2_9MICO</name>
<comment type="caution">
    <text evidence="3">The sequence shown here is derived from an EMBL/GenBank/DDBJ whole genome shotgun (WGS) entry which is preliminary data.</text>
</comment>
<dbReference type="Proteomes" id="UP001157069">
    <property type="component" value="Unassembled WGS sequence"/>
</dbReference>
<keyword evidence="2" id="KW-0472">Membrane</keyword>
<proteinExistence type="predicted"/>
<accession>A0ABQ6JRD2</accession>
<dbReference type="Pfam" id="PF20554">
    <property type="entry name" value="DUF6766"/>
    <property type="match status" value="1"/>
</dbReference>
<evidence type="ECO:0000313" key="3">
    <source>
        <dbReference type="EMBL" id="GMA90494.1"/>
    </source>
</evidence>
<dbReference type="InterPro" id="IPR046657">
    <property type="entry name" value="DUF6766"/>
</dbReference>
<sequence length="233" mass="25743">MRRSADYLAQGGGVVAWLRNHGLVIVNLVLFVGFLTGMTFAGWQVSNDDALDHGDPTQTVGAYLASGDYWEAVSENWESEFLQMASYIAFTIFLFQTGSSESKPIGTPAPQDEDPRRHRTDPKAPWPVRRGGWVLVLYENSMLILFAVLFVAAFVTHLISGAAAYSEEQLRHGLPGVTPLEYLGTSQFWFESFQNWQSEFMVVALLAGAAVYLRQRGSSESKPVHVPHAETGA</sequence>
<keyword evidence="2" id="KW-0812">Transmembrane</keyword>
<dbReference type="EMBL" id="BSVA01000001">
    <property type="protein sequence ID" value="GMA90494.1"/>
    <property type="molecule type" value="Genomic_DNA"/>
</dbReference>
<organism evidence="3 4">
    <name type="scientific">Homoserinibacter gongjuensis</name>
    <dbReference type="NCBI Taxonomy" id="1162968"/>
    <lineage>
        <taxon>Bacteria</taxon>
        <taxon>Bacillati</taxon>
        <taxon>Actinomycetota</taxon>
        <taxon>Actinomycetes</taxon>
        <taxon>Micrococcales</taxon>
        <taxon>Microbacteriaceae</taxon>
        <taxon>Homoserinibacter</taxon>
    </lineage>
</organism>
<evidence type="ECO:0000313" key="4">
    <source>
        <dbReference type="Proteomes" id="UP001157069"/>
    </source>
</evidence>
<gene>
    <name evidence="3" type="ORF">GCM10025869_10230</name>
</gene>
<reference evidence="4" key="1">
    <citation type="journal article" date="2019" name="Int. J. Syst. Evol. Microbiol.">
        <title>The Global Catalogue of Microorganisms (GCM) 10K type strain sequencing project: providing services to taxonomists for standard genome sequencing and annotation.</title>
        <authorList>
            <consortium name="The Broad Institute Genomics Platform"/>
            <consortium name="The Broad Institute Genome Sequencing Center for Infectious Disease"/>
            <person name="Wu L."/>
            <person name="Ma J."/>
        </authorList>
    </citation>
    <scope>NUCLEOTIDE SEQUENCE [LARGE SCALE GENOMIC DNA]</scope>
    <source>
        <strain evidence="4">NBRC 108755</strain>
    </source>
</reference>
<keyword evidence="4" id="KW-1185">Reference proteome</keyword>
<feature type="transmembrane region" description="Helical" evidence="2">
    <location>
        <begin position="143"/>
        <end position="165"/>
    </location>
</feature>
<keyword evidence="2" id="KW-1133">Transmembrane helix</keyword>
<feature type="region of interest" description="Disordered" evidence="1">
    <location>
        <begin position="101"/>
        <end position="123"/>
    </location>
</feature>
<protein>
    <submittedName>
        <fullName evidence="3">Membrane protein</fullName>
    </submittedName>
</protein>
<feature type="transmembrane region" description="Helical" evidence="2">
    <location>
        <begin position="21"/>
        <end position="43"/>
    </location>
</feature>